<keyword evidence="6 8" id="KW-0472">Membrane</keyword>
<feature type="transmembrane region" description="Helical" evidence="8">
    <location>
        <begin position="420"/>
        <end position="437"/>
    </location>
</feature>
<evidence type="ECO:0000313" key="10">
    <source>
        <dbReference type="EMBL" id="ASU83270.1"/>
    </source>
</evidence>
<dbReference type="OrthoDB" id="3218509at2"/>
<feature type="transmembrane region" description="Helical" evidence="8">
    <location>
        <begin position="120"/>
        <end position="141"/>
    </location>
</feature>
<feature type="transmembrane region" description="Helical" evidence="8">
    <location>
        <begin position="153"/>
        <end position="172"/>
    </location>
</feature>
<evidence type="ECO:0000256" key="1">
    <source>
        <dbReference type="ARBA" id="ARBA00004651"/>
    </source>
</evidence>
<dbReference type="InterPro" id="IPR011701">
    <property type="entry name" value="MFS"/>
</dbReference>
<dbReference type="KEGG" id="ngv:CDO52_11205"/>
<reference evidence="10 11" key="1">
    <citation type="submission" date="2017-08" db="EMBL/GenBank/DDBJ databases">
        <title>The complete genome sequence of Nocardiopsis gilva YIM 90087.</title>
        <authorList>
            <person name="Yin M."/>
            <person name="Tang S."/>
        </authorList>
    </citation>
    <scope>NUCLEOTIDE SEQUENCE [LARGE SCALE GENOMIC DNA]</scope>
    <source>
        <strain evidence="10 11">YIM 90087</strain>
    </source>
</reference>
<dbReference type="GO" id="GO:0022857">
    <property type="term" value="F:transmembrane transporter activity"/>
    <property type="evidence" value="ECO:0007669"/>
    <property type="project" value="InterPro"/>
</dbReference>
<feature type="transmembrane region" description="Helical" evidence="8">
    <location>
        <begin position="493"/>
        <end position="513"/>
    </location>
</feature>
<evidence type="ECO:0000256" key="8">
    <source>
        <dbReference type="SAM" id="Phobius"/>
    </source>
</evidence>
<feature type="transmembrane region" description="Helical" evidence="8">
    <location>
        <begin position="178"/>
        <end position="202"/>
    </location>
</feature>
<sequence length="560" mass="58626">MEDVRLTPICGGPVDPTVAHRRRWAILGVLVISLLVVVLDNTVLNVALRVISDPNEGLGASQSQLAWAINSYTLVFAGLLFTCGVLGDRFGRKRTLLIGLAIFGLGSLASAYAQSPDQLIWARVVMGLGGAAVMPQTLSIITNVFPSEERSRAIGIWAGAVGLALGIGPPVGGLLLEHFWWGSVFLINVPIVVLGMVLLVVLAPESRNETAGGLDPLGVLLSIVGLVLLVYGIITAGERSSLADLDVMGAILAGIVILVLFVIHEARSDHPALNVRLFRNPQLSVAIVAIMMMFFAMAGVMFFISFYWQSVREFTPLQAGLLVLPIAAAQIIVAPLSPTLVDKFGPKAVGTVGVLLMVGVLGSYSMLSLDTPVWLIELAFFLQGCGMAMVMTPATSSIMAAVPPEQAGAASAVQNTVRQVATAMGVAILGAVISTTYRSTMGPHLSDLPLSPEARHTAGESIEGTMGLVGRLGAEGQALIAPAKDAFLSGMHLAALCSMSIGLVCLVIVAIWLPRRVGRADGGAHGGREAAPSSIGQSEEDLDPRSSDRSPERIRAGSSE</sequence>
<evidence type="ECO:0000256" key="2">
    <source>
        <dbReference type="ARBA" id="ARBA00022448"/>
    </source>
</evidence>
<proteinExistence type="predicted"/>
<keyword evidence="2" id="KW-0813">Transport</keyword>
<dbReference type="CDD" id="cd17321">
    <property type="entry name" value="MFS_MMR_MDR_like"/>
    <property type="match status" value="1"/>
</dbReference>
<dbReference type="RefSeq" id="WP_083919707.1">
    <property type="nucleotide sequence ID" value="NZ_ANBG01000049.1"/>
</dbReference>
<keyword evidence="5 8" id="KW-1133">Transmembrane helix</keyword>
<evidence type="ECO:0000256" key="7">
    <source>
        <dbReference type="SAM" id="MobiDB-lite"/>
    </source>
</evidence>
<dbReference type="InterPro" id="IPR020846">
    <property type="entry name" value="MFS_dom"/>
</dbReference>
<feature type="transmembrane region" description="Helical" evidence="8">
    <location>
        <begin position="64"/>
        <end position="83"/>
    </location>
</feature>
<dbReference type="Pfam" id="PF07690">
    <property type="entry name" value="MFS_1"/>
    <property type="match status" value="1"/>
</dbReference>
<name>A0A223S553_9ACTN</name>
<feature type="transmembrane region" description="Helical" evidence="8">
    <location>
        <begin position="95"/>
        <end position="114"/>
    </location>
</feature>
<dbReference type="GO" id="GO:0005886">
    <property type="term" value="C:plasma membrane"/>
    <property type="evidence" value="ECO:0007669"/>
    <property type="project" value="UniProtKB-SubCell"/>
</dbReference>
<dbReference type="PANTHER" id="PTHR42718:SF42">
    <property type="entry name" value="EXPORT PROTEIN"/>
    <property type="match status" value="1"/>
</dbReference>
<feature type="region of interest" description="Disordered" evidence="7">
    <location>
        <begin position="521"/>
        <end position="560"/>
    </location>
</feature>
<dbReference type="InterPro" id="IPR036259">
    <property type="entry name" value="MFS_trans_sf"/>
</dbReference>
<dbReference type="PANTHER" id="PTHR42718">
    <property type="entry name" value="MAJOR FACILITATOR SUPERFAMILY MULTIDRUG TRANSPORTER MFSC"/>
    <property type="match status" value="1"/>
</dbReference>
<dbReference type="InterPro" id="IPR004638">
    <property type="entry name" value="EmrB-like"/>
</dbReference>
<feature type="domain" description="Major facilitator superfamily (MFS) profile" evidence="9">
    <location>
        <begin position="26"/>
        <end position="517"/>
    </location>
</feature>
<feature type="transmembrane region" description="Helical" evidence="8">
    <location>
        <begin position="214"/>
        <end position="234"/>
    </location>
</feature>
<feature type="transmembrane region" description="Helical" evidence="8">
    <location>
        <begin position="283"/>
        <end position="308"/>
    </location>
</feature>
<dbReference type="EMBL" id="CP022753">
    <property type="protein sequence ID" value="ASU83270.1"/>
    <property type="molecule type" value="Genomic_DNA"/>
</dbReference>
<feature type="transmembrane region" description="Helical" evidence="8">
    <location>
        <begin position="246"/>
        <end position="263"/>
    </location>
</feature>
<evidence type="ECO:0000256" key="4">
    <source>
        <dbReference type="ARBA" id="ARBA00022692"/>
    </source>
</evidence>
<dbReference type="SUPFAM" id="SSF103473">
    <property type="entry name" value="MFS general substrate transporter"/>
    <property type="match status" value="1"/>
</dbReference>
<dbReference type="Gene3D" id="1.20.1720.10">
    <property type="entry name" value="Multidrug resistance protein D"/>
    <property type="match status" value="1"/>
</dbReference>
<keyword evidence="11" id="KW-1185">Reference proteome</keyword>
<dbReference type="AlphaFoldDB" id="A0A223S553"/>
<dbReference type="PRINTS" id="PR01036">
    <property type="entry name" value="TCRTETB"/>
</dbReference>
<accession>A0A223S553</accession>
<evidence type="ECO:0000259" key="9">
    <source>
        <dbReference type="PROSITE" id="PS50850"/>
    </source>
</evidence>
<gene>
    <name evidence="10" type="ORF">CDO52_11205</name>
</gene>
<feature type="compositionally biased region" description="Basic and acidic residues" evidence="7">
    <location>
        <begin position="543"/>
        <end position="560"/>
    </location>
</feature>
<comment type="subcellular location">
    <subcellularLocation>
        <location evidence="1">Cell membrane</location>
        <topology evidence="1">Multi-pass membrane protein</topology>
    </subcellularLocation>
</comment>
<dbReference type="Proteomes" id="UP000215005">
    <property type="component" value="Chromosome"/>
</dbReference>
<dbReference type="Gene3D" id="1.20.1250.20">
    <property type="entry name" value="MFS general substrate transporter like domains"/>
    <property type="match status" value="1"/>
</dbReference>
<evidence type="ECO:0000256" key="3">
    <source>
        <dbReference type="ARBA" id="ARBA00022475"/>
    </source>
</evidence>
<dbReference type="PROSITE" id="PS50850">
    <property type="entry name" value="MFS"/>
    <property type="match status" value="1"/>
</dbReference>
<evidence type="ECO:0000313" key="11">
    <source>
        <dbReference type="Proteomes" id="UP000215005"/>
    </source>
</evidence>
<feature type="transmembrane region" description="Helical" evidence="8">
    <location>
        <begin position="314"/>
        <end position="336"/>
    </location>
</feature>
<feature type="transmembrane region" description="Helical" evidence="8">
    <location>
        <begin position="348"/>
        <end position="367"/>
    </location>
</feature>
<feature type="transmembrane region" description="Helical" evidence="8">
    <location>
        <begin position="24"/>
        <end position="44"/>
    </location>
</feature>
<evidence type="ECO:0000256" key="5">
    <source>
        <dbReference type="ARBA" id="ARBA00022989"/>
    </source>
</evidence>
<organism evidence="10 11">
    <name type="scientific">Nocardiopsis gilva YIM 90087</name>
    <dbReference type="NCBI Taxonomy" id="1235441"/>
    <lineage>
        <taxon>Bacteria</taxon>
        <taxon>Bacillati</taxon>
        <taxon>Actinomycetota</taxon>
        <taxon>Actinomycetes</taxon>
        <taxon>Streptosporangiales</taxon>
        <taxon>Nocardiopsidaceae</taxon>
        <taxon>Nocardiopsis</taxon>
    </lineage>
</organism>
<dbReference type="NCBIfam" id="TIGR00711">
    <property type="entry name" value="efflux_EmrB"/>
    <property type="match status" value="1"/>
</dbReference>
<keyword evidence="4 8" id="KW-0812">Transmembrane</keyword>
<evidence type="ECO:0000256" key="6">
    <source>
        <dbReference type="ARBA" id="ARBA00023136"/>
    </source>
</evidence>
<feature type="transmembrane region" description="Helical" evidence="8">
    <location>
        <begin position="373"/>
        <end position="391"/>
    </location>
</feature>
<keyword evidence="3" id="KW-1003">Cell membrane</keyword>
<protein>
    <submittedName>
        <fullName evidence="10">MFS transporter</fullName>
    </submittedName>
</protein>